<sequence>MDLKIRNKICFLRKGTSMYCDERFNCKANGVRNNSVEVPLKGTTIVPWLCRLFHEVQ</sequence>
<dbReference type="STRING" id="331678.Cphamn1_2179"/>
<name>B3ENJ5_CHLPB</name>
<dbReference type="EMBL" id="CP001101">
    <property type="protein sequence ID" value="ACE05084.1"/>
    <property type="molecule type" value="Genomic_DNA"/>
</dbReference>
<protein>
    <submittedName>
        <fullName evidence="1">Uncharacterized protein</fullName>
    </submittedName>
</protein>
<evidence type="ECO:0000313" key="1">
    <source>
        <dbReference type="EMBL" id="ACE05084.1"/>
    </source>
</evidence>
<proteinExistence type="predicted"/>
<gene>
    <name evidence="1" type="ordered locus">Cphamn1_2179</name>
</gene>
<organism evidence="1">
    <name type="scientific">Chlorobium phaeobacteroides (strain BS1)</name>
    <dbReference type="NCBI Taxonomy" id="331678"/>
    <lineage>
        <taxon>Bacteria</taxon>
        <taxon>Pseudomonadati</taxon>
        <taxon>Chlorobiota</taxon>
        <taxon>Chlorobiia</taxon>
        <taxon>Chlorobiales</taxon>
        <taxon>Chlorobiaceae</taxon>
        <taxon>Chlorobium/Pelodictyon group</taxon>
        <taxon>Chlorobium</taxon>
    </lineage>
</organism>
<dbReference type="AlphaFoldDB" id="B3ENJ5"/>
<dbReference type="KEGG" id="cpb:Cphamn1_2179"/>
<reference evidence="1" key="1">
    <citation type="submission" date="2008-06" db="EMBL/GenBank/DDBJ databases">
        <title>Complete sequence of Chlorobium phaeobacteroides BS1.</title>
        <authorList>
            <consortium name="US DOE Joint Genome Institute"/>
            <person name="Lucas S."/>
            <person name="Copeland A."/>
            <person name="Lapidus A."/>
            <person name="Glavina del Rio T."/>
            <person name="Dalin E."/>
            <person name="Tice H."/>
            <person name="Bruce D."/>
            <person name="Goodwin L."/>
            <person name="Pitluck S."/>
            <person name="Schmutz J."/>
            <person name="Larimer F."/>
            <person name="Land M."/>
            <person name="Hauser L."/>
            <person name="Kyrpides N."/>
            <person name="Ovchinnikova G."/>
            <person name="Li T."/>
            <person name="Liu Z."/>
            <person name="Zhao F."/>
            <person name="Overmann J."/>
            <person name="Bryant D.A."/>
            <person name="Richardson P."/>
        </authorList>
    </citation>
    <scope>NUCLEOTIDE SEQUENCE [LARGE SCALE GENOMIC DNA]</scope>
    <source>
        <strain evidence="1">BS1</strain>
    </source>
</reference>
<dbReference type="HOGENOM" id="CLU_2988245_0_0_10"/>
<accession>B3ENJ5</accession>